<dbReference type="SUPFAM" id="SSF50199">
    <property type="entry name" value="Staphylococcal nuclease"/>
    <property type="match status" value="1"/>
</dbReference>
<reference evidence="2" key="1">
    <citation type="submission" date="2021-08" db="EMBL/GenBank/DDBJ databases">
        <title>Sphingopyxis panaciterrulae sp. nov., isolated from the surface water of the Yellow Sea.</title>
        <authorList>
            <person name="Gao Z."/>
            <person name="Zhang D."/>
            <person name="Zhang A."/>
        </authorList>
    </citation>
    <scope>NUCLEOTIDE SEQUENCE</scope>
    <source>
        <strain evidence="2">XHP0097</strain>
    </source>
</reference>
<sequence length="186" mass="20918">MRLSVPRLRWRRRLRATGALLLLAAMLALIWTWNPEPVETVAPIRIVDGDSLIVRYDGRALAVRLRGIDAVEYRQSCSRQRVDWPCGIEARDALHQIVGRGALHCRFLAKDNYGRTLAQCRTRTAPDGVDIGAEIVRRGWAVATSDDYLAEEAAAQAQRRGVWQGDFLRPSDWRAQQASSAKAARE</sequence>
<evidence type="ECO:0000259" key="1">
    <source>
        <dbReference type="PROSITE" id="PS50830"/>
    </source>
</evidence>
<dbReference type="Proteomes" id="UP001166571">
    <property type="component" value="Unassembled WGS sequence"/>
</dbReference>
<dbReference type="RefSeq" id="WP_222135436.1">
    <property type="nucleotide sequence ID" value="NZ_JAILXK010000001.1"/>
</dbReference>
<feature type="domain" description="TNase-like" evidence="1">
    <location>
        <begin position="45"/>
        <end position="165"/>
    </location>
</feature>
<dbReference type="Gene3D" id="2.40.50.90">
    <property type="match status" value="1"/>
</dbReference>
<dbReference type="PROSITE" id="PS50830">
    <property type="entry name" value="TNASE_3"/>
    <property type="match status" value="1"/>
</dbReference>
<protein>
    <submittedName>
        <fullName evidence="2">Thermonuclease family protein</fullName>
    </submittedName>
</protein>
<dbReference type="InterPro" id="IPR035437">
    <property type="entry name" value="SNase_OB-fold_sf"/>
</dbReference>
<keyword evidence="3" id="KW-1185">Reference proteome</keyword>
<organism evidence="2 3">
    <name type="scientific">Sphingopyxis jiangsuensis</name>
    <dbReference type="NCBI Taxonomy" id="2871171"/>
    <lineage>
        <taxon>Bacteria</taxon>
        <taxon>Pseudomonadati</taxon>
        <taxon>Pseudomonadota</taxon>
        <taxon>Alphaproteobacteria</taxon>
        <taxon>Sphingomonadales</taxon>
        <taxon>Sphingomonadaceae</taxon>
        <taxon>Sphingopyxis</taxon>
    </lineage>
</organism>
<proteinExistence type="predicted"/>
<dbReference type="SMART" id="SM00318">
    <property type="entry name" value="SNc"/>
    <property type="match status" value="1"/>
</dbReference>
<evidence type="ECO:0000313" key="3">
    <source>
        <dbReference type="Proteomes" id="UP001166571"/>
    </source>
</evidence>
<accession>A0ABS7M9C1</accession>
<comment type="caution">
    <text evidence="2">The sequence shown here is derived from an EMBL/GenBank/DDBJ whole genome shotgun (WGS) entry which is preliminary data.</text>
</comment>
<dbReference type="InterPro" id="IPR016071">
    <property type="entry name" value="Staphylococal_nuclease_OB-fold"/>
</dbReference>
<dbReference type="Pfam" id="PF00565">
    <property type="entry name" value="SNase"/>
    <property type="match status" value="1"/>
</dbReference>
<gene>
    <name evidence="2" type="ORF">K5P26_00520</name>
</gene>
<dbReference type="EMBL" id="JAILXK010000001">
    <property type="protein sequence ID" value="MBY4635618.1"/>
    <property type="molecule type" value="Genomic_DNA"/>
</dbReference>
<name>A0ABS7M9C1_9SPHN</name>
<evidence type="ECO:0000313" key="2">
    <source>
        <dbReference type="EMBL" id="MBY4635618.1"/>
    </source>
</evidence>